<comment type="caution">
    <text evidence="2">The sequence shown here is derived from an EMBL/GenBank/DDBJ whole genome shotgun (WGS) entry which is preliminary data.</text>
</comment>
<keyword evidence="1" id="KW-0472">Membrane</keyword>
<feature type="non-terminal residue" evidence="2">
    <location>
        <position position="1"/>
    </location>
</feature>
<keyword evidence="1" id="KW-1133">Transmembrane helix</keyword>
<feature type="transmembrane region" description="Helical" evidence="1">
    <location>
        <begin position="388"/>
        <end position="413"/>
    </location>
</feature>
<reference evidence="2" key="1">
    <citation type="submission" date="2021-06" db="EMBL/GenBank/DDBJ databases">
        <authorList>
            <person name="Hodson N. C."/>
            <person name="Mongue J. A."/>
            <person name="Jaron S. K."/>
        </authorList>
    </citation>
    <scope>NUCLEOTIDE SEQUENCE</scope>
</reference>
<evidence type="ECO:0000256" key="1">
    <source>
        <dbReference type="SAM" id="Phobius"/>
    </source>
</evidence>
<keyword evidence="1" id="KW-0812">Transmembrane</keyword>
<gene>
    <name evidence="2" type="ORF">AFUS01_LOCUS16901</name>
</gene>
<name>A0A8J2KLJ2_9HEXA</name>
<feature type="transmembrane region" description="Helical" evidence="1">
    <location>
        <begin position="204"/>
        <end position="223"/>
    </location>
</feature>
<feature type="transmembrane region" description="Helical" evidence="1">
    <location>
        <begin position="307"/>
        <end position="325"/>
    </location>
</feature>
<proteinExistence type="predicted"/>
<evidence type="ECO:0000313" key="3">
    <source>
        <dbReference type="Proteomes" id="UP000708208"/>
    </source>
</evidence>
<keyword evidence="3" id="KW-1185">Reference proteome</keyword>
<dbReference type="Proteomes" id="UP000708208">
    <property type="component" value="Unassembled WGS sequence"/>
</dbReference>
<sequence length="448" mass="51684">FNSWQQINVEARDKTTLARRSQKLLNAFFIFPAEENWHVLSPDAANKELVLLLIFNSANIIYTNTLLLGKFPNFRGESISVGVCPLCGDAINQFQESGLWSDTQAATYYELSLRINYTNEFRPYFGETRKGPNEDGEWDPSIEMLIDGTLAIISLVQPVPELENVMYVLCPYLISSVAFVTALPQPIRFNPLTRLLRPFTPQTWAAMIVSVFAVLVISHWIIIGPNNNKPGSKINVAVQETEKFTKLLHVKNSLLFILKYDPLVTLSTICFKSIFEKRAACMTYKFVFDFIGNYYMVDVKKRKMNKVSIETWFFAYSGIGISLNFPEFLVPLKNILDSIDNGGLKIPWINNKFKLDLVKGQENALKYSKENELYLGPRNILADLNANFVFLLLELTLHQIIFGLLFIILEIIYHRRKRRYKKNHLREKAIKSWRSIARKIESEEIFRP</sequence>
<feature type="transmembrane region" description="Helical" evidence="1">
    <location>
        <begin position="165"/>
        <end position="184"/>
    </location>
</feature>
<evidence type="ECO:0000313" key="2">
    <source>
        <dbReference type="EMBL" id="CAG7728095.1"/>
    </source>
</evidence>
<protein>
    <submittedName>
        <fullName evidence="2">Uncharacterized protein</fullName>
    </submittedName>
</protein>
<dbReference type="AlphaFoldDB" id="A0A8J2KLJ2"/>
<accession>A0A8J2KLJ2</accession>
<dbReference type="EMBL" id="CAJVCH010158448">
    <property type="protein sequence ID" value="CAG7728095.1"/>
    <property type="molecule type" value="Genomic_DNA"/>
</dbReference>
<organism evidence="2 3">
    <name type="scientific">Allacma fusca</name>
    <dbReference type="NCBI Taxonomy" id="39272"/>
    <lineage>
        <taxon>Eukaryota</taxon>
        <taxon>Metazoa</taxon>
        <taxon>Ecdysozoa</taxon>
        <taxon>Arthropoda</taxon>
        <taxon>Hexapoda</taxon>
        <taxon>Collembola</taxon>
        <taxon>Symphypleona</taxon>
        <taxon>Sminthuridae</taxon>
        <taxon>Allacma</taxon>
    </lineage>
</organism>